<gene>
    <name evidence="9" type="ORF">ACFQHW_05230</name>
</gene>
<feature type="transmembrane region" description="Helical" evidence="7">
    <location>
        <begin position="238"/>
        <end position="258"/>
    </location>
</feature>
<evidence type="ECO:0000256" key="3">
    <source>
        <dbReference type="ARBA" id="ARBA00012738"/>
    </source>
</evidence>
<dbReference type="Proteomes" id="UP001596310">
    <property type="component" value="Unassembled WGS sequence"/>
</dbReference>
<dbReference type="PANTHER" id="PTHR43418">
    <property type="entry name" value="MULTIFUNCTIONAL TRYPTOPHAN BIOSYNTHESIS PROTEIN-RELATED"/>
    <property type="match status" value="1"/>
</dbReference>
<dbReference type="NCBIfam" id="NF009475">
    <property type="entry name" value="PRK12838.1"/>
    <property type="match status" value="1"/>
</dbReference>
<dbReference type="InterPro" id="IPR036480">
    <property type="entry name" value="CarbP_synth_ssu_N_sf"/>
</dbReference>
<evidence type="ECO:0000313" key="10">
    <source>
        <dbReference type="Proteomes" id="UP001596310"/>
    </source>
</evidence>
<dbReference type="PROSITE" id="PS51273">
    <property type="entry name" value="GATASE_TYPE_1"/>
    <property type="match status" value="1"/>
</dbReference>
<evidence type="ECO:0000256" key="6">
    <source>
        <dbReference type="ARBA" id="ARBA00048816"/>
    </source>
</evidence>
<name>A0ABW1ULZ2_9LACO</name>
<reference evidence="10" key="1">
    <citation type="journal article" date="2019" name="Int. J. Syst. Evol. Microbiol.">
        <title>The Global Catalogue of Microorganisms (GCM) 10K type strain sequencing project: providing services to taxonomists for standard genome sequencing and annotation.</title>
        <authorList>
            <consortium name="The Broad Institute Genomics Platform"/>
            <consortium name="The Broad Institute Genome Sequencing Center for Infectious Disease"/>
            <person name="Wu L."/>
            <person name="Ma J."/>
        </authorList>
    </citation>
    <scope>NUCLEOTIDE SEQUENCE [LARGE SCALE GENOMIC DNA]</scope>
    <source>
        <strain evidence="10">CCM 8897</strain>
    </source>
</reference>
<dbReference type="Gene3D" id="3.40.50.880">
    <property type="match status" value="1"/>
</dbReference>
<evidence type="ECO:0000256" key="4">
    <source>
        <dbReference type="ARBA" id="ARBA00022962"/>
    </source>
</evidence>
<keyword evidence="7" id="KW-1133">Transmembrane helix</keyword>
<evidence type="ECO:0000256" key="2">
    <source>
        <dbReference type="ARBA" id="ARBA00007800"/>
    </source>
</evidence>
<feature type="domain" description="Carbamoyl-phosphate synthase small subunit N-terminal" evidence="8">
    <location>
        <begin position="1"/>
        <end position="131"/>
    </location>
</feature>
<dbReference type="NCBIfam" id="TIGR01368">
    <property type="entry name" value="CPSaseIIsmall"/>
    <property type="match status" value="1"/>
</dbReference>
<comment type="catalytic activity">
    <reaction evidence="6">
        <text>hydrogencarbonate + L-glutamine + 2 ATP + H2O = carbamoyl phosphate + L-glutamate + 2 ADP + phosphate + 2 H(+)</text>
        <dbReference type="Rhea" id="RHEA:18633"/>
        <dbReference type="ChEBI" id="CHEBI:15377"/>
        <dbReference type="ChEBI" id="CHEBI:15378"/>
        <dbReference type="ChEBI" id="CHEBI:17544"/>
        <dbReference type="ChEBI" id="CHEBI:29985"/>
        <dbReference type="ChEBI" id="CHEBI:30616"/>
        <dbReference type="ChEBI" id="CHEBI:43474"/>
        <dbReference type="ChEBI" id="CHEBI:58228"/>
        <dbReference type="ChEBI" id="CHEBI:58359"/>
        <dbReference type="ChEBI" id="CHEBI:456216"/>
        <dbReference type="EC" id="6.3.5.5"/>
    </reaction>
</comment>
<keyword evidence="4" id="KW-0315">Glutamine amidotransferase</keyword>
<comment type="caution">
    <text evidence="9">The sequence shown here is derived from an EMBL/GenBank/DDBJ whole genome shotgun (WGS) entry which is preliminary data.</text>
</comment>
<accession>A0ABW1ULZ2</accession>
<dbReference type="SUPFAM" id="SSF52021">
    <property type="entry name" value="Carbamoyl phosphate synthetase, small subunit N-terminal domain"/>
    <property type="match status" value="1"/>
</dbReference>
<keyword evidence="7" id="KW-0472">Membrane</keyword>
<organism evidence="9 10">
    <name type="scientific">Lapidilactobacillus achengensis</name>
    <dbReference type="NCBI Taxonomy" id="2486000"/>
    <lineage>
        <taxon>Bacteria</taxon>
        <taxon>Bacillati</taxon>
        <taxon>Bacillota</taxon>
        <taxon>Bacilli</taxon>
        <taxon>Lactobacillales</taxon>
        <taxon>Lactobacillaceae</taxon>
        <taxon>Lapidilactobacillus</taxon>
    </lineage>
</organism>
<proteinExistence type="inferred from homology"/>
<dbReference type="Pfam" id="PF00988">
    <property type="entry name" value="CPSase_sm_chain"/>
    <property type="match status" value="1"/>
</dbReference>
<dbReference type="EMBL" id="JBHSSM010000015">
    <property type="protein sequence ID" value="MFC6314972.1"/>
    <property type="molecule type" value="Genomic_DNA"/>
</dbReference>
<comment type="pathway">
    <text evidence="1">Amino-acid biosynthesis; L-arginine biosynthesis; carbamoyl phosphate from bicarbonate: step 1/1.</text>
</comment>
<dbReference type="Pfam" id="PF00117">
    <property type="entry name" value="GATase"/>
    <property type="match status" value="1"/>
</dbReference>
<comment type="similarity">
    <text evidence="2">Belongs to the CarA family.</text>
</comment>
<evidence type="ECO:0000313" key="9">
    <source>
        <dbReference type="EMBL" id="MFC6314972.1"/>
    </source>
</evidence>
<dbReference type="PANTHER" id="PTHR43418:SF7">
    <property type="entry name" value="CARBAMOYL-PHOSPHATE SYNTHASE SMALL CHAIN"/>
    <property type="match status" value="1"/>
</dbReference>
<evidence type="ECO:0000259" key="8">
    <source>
        <dbReference type="SMART" id="SM01097"/>
    </source>
</evidence>
<sequence>MKRFLILEDGTVFPGESFGASINTTGELVLYTGATGYQEAITNKSYTGQIIGFTYPQQGAVGINRDDYESIEPTIKGVVIGESYELTSHWRAQMTLDQFLRSKRIPGLKNVDTRRLYRHLATHGNMKASLMDTHDDHAHDQIKALVVANNQVSQVSTKQAYPSPNIGRNVVVLDLGLKNTVLRELSKRQCNVTVLPFDTPSETITTISPDGILISDGPGNPQALTKTIATLQEIQGHYPIFAIGLGFSVVALANGLAVEARHFARHQINLVVKEKITQNICLTAQNGNYGLTAIPADSNLLTTHLAVNHQEVLGFRHRFLPVFAVNFDPEAAAGPTDAQHLFDDFLDLMNADIERKQRVF</sequence>
<keyword evidence="10" id="KW-1185">Reference proteome</keyword>
<dbReference type="InterPro" id="IPR029062">
    <property type="entry name" value="Class_I_gatase-like"/>
</dbReference>
<evidence type="ECO:0000256" key="5">
    <source>
        <dbReference type="ARBA" id="ARBA00044340"/>
    </source>
</evidence>
<dbReference type="PRINTS" id="PR00099">
    <property type="entry name" value="CPSGATASE"/>
</dbReference>
<dbReference type="InterPro" id="IPR006274">
    <property type="entry name" value="CarbamoylP_synth_ssu"/>
</dbReference>
<evidence type="ECO:0000256" key="7">
    <source>
        <dbReference type="SAM" id="Phobius"/>
    </source>
</evidence>
<dbReference type="SUPFAM" id="SSF52317">
    <property type="entry name" value="Class I glutamine amidotransferase-like"/>
    <property type="match status" value="1"/>
</dbReference>
<dbReference type="InterPro" id="IPR002474">
    <property type="entry name" value="CarbamoylP_synth_ssu_N"/>
</dbReference>
<dbReference type="Gene3D" id="3.50.30.20">
    <property type="entry name" value="Carbamoyl-phosphate synthase small subunit, N-terminal domain"/>
    <property type="match status" value="1"/>
</dbReference>
<dbReference type="EC" id="6.3.5.5" evidence="3"/>
<dbReference type="PRINTS" id="PR00096">
    <property type="entry name" value="GATASE"/>
</dbReference>
<keyword evidence="7" id="KW-0812">Transmembrane</keyword>
<dbReference type="InterPro" id="IPR050472">
    <property type="entry name" value="Anth_synth/Amidotransfase"/>
</dbReference>
<dbReference type="RefSeq" id="WP_125595822.1">
    <property type="nucleotide sequence ID" value="NZ_JBHSSM010000015.1"/>
</dbReference>
<protein>
    <recommendedName>
        <fullName evidence="3">carbamoyl-phosphate synthase (glutamine-hydrolyzing)</fullName>
        <ecNumber evidence="3">6.3.5.5</ecNumber>
    </recommendedName>
    <alternativeName>
        <fullName evidence="5">Arginine-specific carbamoyl phosphate synthetase, glutamine chain</fullName>
    </alternativeName>
</protein>
<dbReference type="InterPro" id="IPR017926">
    <property type="entry name" value="GATASE"/>
</dbReference>
<dbReference type="SMART" id="SM01097">
    <property type="entry name" value="CPSase_sm_chain"/>
    <property type="match status" value="1"/>
</dbReference>
<evidence type="ECO:0000256" key="1">
    <source>
        <dbReference type="ARBA" id="ARBA00005077"/>
    </source>
</evidence>